<dbReference type="NCBIfam" id="NF001100">
    <property type="entry name" value="PRK00133.1"/>
    <property type="match status" value="1"/>
</dbReference>
<protein>
    <recommendedName>
        <fullName evidence="16">Methionine--tRNA ligase</fullName>
        <ecNumber evidence="16">6.1.1.10</ecNumber>
    </recommendedName>
    <alternativeName>
        <fullName evidence="16">Methionyl-tRNA synthetase</fullName>
        <shortName evidence="16">MetRS</shortName>
    </alternativeName>
</protein>
<dbReference type="SUPFAM" id="SSF57770">
    <property type="entry name" value="Methionyl-tRNA synthetase (MetRS), Zn-domain"/>
    <property type="match status" value="1"/>
</dbReference>
<feature type="short sequence motif" description="'HIGH' region" evidence="16">
    <location>
        <begin position="12"/>
        <end position="22"/>
    </location>
</feature>
<evidence type="ECO:0000256" key="1">
    <source>
        <dbReference type="ARBA" id="ARBA00003314"/>
    </source>
</evidence>
<dbReference type="NCBIfam" id="TIGR00398">
    <property type="entry name" value="metG"/>
    <property type="match status" value="1"/>
</dbReference>
<dbReference type="InterPro" id="IPR029038">
    <property type="entry name" value="MetRS_Zn"/>
</dbReference>
<dbReference type="InterPro" id="IPR004495">
    <property type="entry name" value="Met-tRNA-synth_bsu_C"/>
</dbReference>
<feature type="binding site" evidence="16">
    <location>
        <position position="144"/>
    </location>
    <ligand>
        <name>Zn(2+)</name>
        <dbReference type="ChEBI" id="CHEBI:29105"/>
    </ligand>
</feature>
<evidence type="ECO:0000256" key="6">
    <source>
        <dbReference type="ARBA" id="ARBA00022555"/>
    </source>
</evidence>
<dbReference type="CDD" id="cd02800">
    <property type="entry name" value="tRNA_bind_EcMetRS_like"/>
    <property type="match status" value="1"/>
</dbReference>
<keyword evidence="7 16" id="KW-0436">Ligase</keyword>
<keyword evidence="8 16" id="KW-0479">Metal-binding</keyword>
<keyword evidence="12 16" id="KW-0694">RNA-binding</keyword>
<dbReference type="Gene3D" id="2.40.50.140">
    <property type="entry name" value="Nucleic acid-binding proteins"/>
    <property type="match status" value="1"/>
</dbReference>
<dbReference type="Proteomes" id="UP001207918">
    <property type="component" value="Unassembled WGS sequence"/>
</dbReference>
<dbReference type="InterPro" id="IPR041872">
    <property type="entry name" value="Anticodon_Met"/>
</dbReference>
<keyword evidence="13 16" id="KW-0648">Protein biosynthesis</keyword>
<sequence>MSKRTLVTSALPYANGPIHLGHLAGAYLPSDLYVRYKRMTEEDIIHICGSDEHGVPITIAAEKEGVDPQDIVDRFHTRNKQAFKDFGINFDYYGRTSSTVHHQTSQEFFTKLYEDGVFVQKTEEQLYDPKAEMFLPDRYVKGTCPNCGYEEAYGDQCENCGTSLSPTELIDPKSAITGDTPETRKTKHWYLPLGDFQQKLEDWLDTRENWKPNVAGQVKSWLNDGLADRAVTRDLTWGVPVPLEEADGKVLYVWFDAPIGYISATKEWAQQEGDPDLWKTYWQDEETDLIHFIGKDNIVFHCIMFPATLMAHGDYVLPKNVPANEFLNLESKKLSTSRGWAVWLEDYLEDFEPDLLRYVLGTILPETKDSDFSWENFQNKVNSELADILGNFVFRTTSFTHKYFDGKVPSLTNPTEKDQQTLAQIEQQKEKVAEAYEHFKLREAITETMNLARIGNKYFTEMEPWQSRKNDMETCGNTLHVCLQITAALSHLFDPILPENMAQLRKELSFTGSIRWKDIGGSMLDSGQPIQKGEILFTKIEDEQVEEQLEKLKERTQQQEEMDKQYEPIKDNIEFGDFMKIDIRAGKITEASAIEKADKLLKLTVDVGFEKRTIVSGIANDFSPDELIDQSVCVVVNLAPKALMGVESNGMILMSEEDDGSLKFVETDAEPGSMVS</sequence>
<comment type="catalytic activity">
    <reaction evidence="15 16">
        <text>tRNA(Met) + L-methionine + ATP = L-methionyl-tRNA(Met) + AMP + diphosphate</text>
        <dbReference type="Rhea" id="RHEA:13481"/>
        <dbReference type="Rhea" id="RHEA-COMP:9667"/>
        <dbReference type="Rhea" id="RHEA-COMP:9698"/>
        <dbReference type="ChEBI" id="CHEBI:30616"/>
        <dbReference type="ChEBI" id="CHEBI:33019"/>
        <dbReference type="ChEBI" id="CHEBI:57844"/>
        <dbReference type="ChEBI" id="CHEBI:78442"/>
        <dbReference type="ChEBI" id="CHEBI:78530"/>
        <dbReference type="ChEBI" id="CHEBI:456215"/>
        <dbReference type="EC" id="6.1.1.10"/>
    </reaction>
</comment>
<keyword evidence="6 16" id="KW-0820">tRNA-binding</keyword>
<name>A0ABT3PKB7_9BACT</name>
<dbReference type="Pfam" id="PF19303">
    <property type="entry name" value="Anticodon_3"/>
    <property type="match status" value="1"/>
</dbReference>
<comment type="subcellular location">
    <subcellularLocation>
        <location evidence="2 16">Cytoplasm</location>
    </subcellularLocation>
</comment>
<dbReference type="PROSITE" id="PS00178">
    <property type="entry name" value="AA_TRNA_LIGASE_I"/>
    <property type="match status" value="1"/>
</dbReference>
<evidence type="ECO:0000256" key="4">
    <source>
        <dbReference type="ARBA" id="ARBA00011738"/>
    </source>
</evidence>
<dbReference type="InterPro" id="IPR014729">
    <property type="entry name" value="Rossmann-like_a/b/a_fold"/>
</dbReference>
<keyword evidence="17" id="KW-0175">Coiled coil</keyword>
<organism evidence="19 20">
    <name type="scientific">Fodinibius salsisoli</name>
    <dbReference type="NCBI Taxonomy" id="2820877"/>
    <lineage>
        <taxon>Bacteria</taxon>
        <taxon>Pseudomonadati</taxon>
        <taxon>Balneolota</taxon>
        <taxon>Balneolia</taxon>
        <taxon>Balneolales</taxon>
        <taxon>Balneolaceae</taxon>
        <taxon>Fodinibius</taxon>
    </lineage>
</organism>
<dbReference type="EC" id="6.1.1.10" evidence="16"/>
<comment type="caution">
    <text evidence="19">The sequence shown here is derived from an EMBL/GenBank/DDBJ whole genome shotgun (WGS) entry which is preliminary data.</text>
</comment>
<gene>
    <name evidence="16 19" type="primary">metG</name>
    <name evidence="19" type="ORF">J6I44_05755</name>
</gene>
<dbReference type="InterPro" id="IPR015413">
    <property type="entry name" value="Methionyl/Leucyl_tRNA_Synth"/>
</dbReference>
<keyword evidence="10 16" id="KW-0862">Zinc</keyword>
<evidence type="ECO:0000256" key="17">
    <source>
        <dbReference type="SAM" id="Coils"/>
    </source>
</evidence>
<evidence type="ECO:0000256" key="14">
    <source>
        <dbReference type="ARBA" id="ARBA00023146"/>
    </source>
</evidence>
<dbReference type="PRINTS" id="PR01041">
    <property type="entry name" value="TRNASYNTHMET"/>
</dbReference>
<dbReference type="SUPFAM" id="SSF52374">
    <property type="entry name" value="Nucleotidylyl transferase"/>
    <property type="match status" value="1"/>
</dbReference>
<evidence type="ECO:0000256" key="13">
    <source>
        <dbReference type="ARBA" id="ARBA00022917"/>
    </source>
</evidence>
<dbReference type="EMBL" id="JAGGJA010000003">
    <property type="protein sequence ID" value="MCW9706347.1"/>
    <property type="molecule type" value="Genomic_DNA"/>
</dbReference>
<feature type="binding site" evidence="16">
    <location>
        <position position="147"/>
    </location>
    <ligand>
        <name>Zn(2+)</name>
        <dbReference type="ChEBI" id="CHEBI:29105"/>
    </ligand>
</feature>
<evidence type="ECO:0000313" key="20">
    <source>
        <dbReference type="Proteomes" id="UP001207918"/>
    </source>
</evidence>
<keyword evidence="9 16" id="KW-0547">Nucleotide-binding</keyword>
<evidence type="ECO:0000256" key="10">
    <source>
        <dbReference type="ARBA" id="ARBA00022833"/>
    </source>
</evidence>
<evidence type="ECO:0000256" key="11">
    <source>
        <dbReference type="ARBA" id="ARBA00022840"/>
    </source>
</evidence>
<keyword evidence="20" id="KW-1185">Reference proteome</keyword>
<dbReference type="GO" id="GO:0004825">
    <property type="term" value="F:methionine-tRNA ligase activity"/>
    <property type="evidence" value="ECO:0007669"/>
    <property type="project" value="UniProtKB-EC"/>
</dbReference>
<feature type="binding site" evidence="16">
    <location>
        <position position="336"/>
    </location>
    <ligand>
        <name>ATP</name>
        <dbReference type="ChEBI" id="CHEBI:30616"/>
    </ligand>
</feature>
<comment type="cofactor">
    <cofactor evidence="16">
        <name>Zn(2+)</name>
        <dbReference type="ChEBI" id="CHEBI:29105"/>
    </cofactor>
    <text evidence="16">Binds 1 zinc ion per subunit.</text>
</comment>
<dbReference type="Pfam" id="PF01588">
    <property type="entry name" value="tRNA_bind"/>
    <property type="match status" value="1"/>
</dbReference>
<feature type="coiled-coil region" evidence="17">
    <location>
        <begin position="535"/>
        <end position="565"/>
    </location>
</feature>
<evidence type="ECO:0000256" key="8">
    <source>
        <dbReference type="ARBA" id="ARBA00022723"/>
    </source>
</evidence>
<feature type="domain" description="TRNA-binding" evidence="18">
    <location>
        <begin position="577"/>
        <end position="676"/>
    </location>
</feature>
<dbReference type="InterPro" id="IPR033911">
    <property type="entry name" value="MetRS_core"/>
</dbReference>
<evidence type="ECO:0000256" key="15">
    <source>
        <dbReference type="ARBA" id="ARBA00047364"/>
    </source>
</evidence>
<evidence type="ECO:0000256" key="12">
    <source>
        <dbReference type="ARBA" id="ARBA00022884"/>
    </source>
</evidence>
<dbReference type="PANTHER" id="PTHR45765:SF1">
    <property type="entry name" value="METHIONINE--TRNA LIGASE, CYTOPLASMIC"/>
    <property type="match status" value="1"/>
</dbReference>
<evidence type="ECO:0000256" key="7">
    <source>
        <dbReference type="ARBA" id="ARBA00022598"/>
    </source>
</evidence>
<dbReference type="Gene3D" id="1.10.730.10">
    <property type="entry name" value="Isoleucyl-tRNA Synthetase, Domain 1"/>
    <property type="match status" value="1"/>
</dbReference>
<evidence type="ECO:0000259" key="18">
    <source>
        <dbReference type="PROSITE" id="PS50886"/>
    </source>
</evidence>
<reference evidence="19 20" key="1">
    <citation type="submission" date="2021-03" db="EMBL/GenBank/DDBJ databases">
        <title>Aliifodinibius sp. nov., a new bacterium isolated from saline soil.</title>
        <authorList>
            <person name="Galisteo C."/>
            <person name="De La Haba R."/>
            <person name="Sanchez-Porro C."/>
            <person name="Ventosa A."/>
        </authorList>
    </citation>
    <scope>NUCLEOTIDE SEQUENCE [LARGE SCALE GENOMIC DNA]</scope>
    <source>
        <strain evidence="19 20">1BSP15-2V2</strain>
    </source>
</reference>
<dbReference type="SUPFAM" id="SSF47323">
    <property type="entry name" value="Anticodon-binding domain of a subclass of class I aminoacyl-tRNA synthetases"/>
    <property type="match status" value="1"/>
</dbReference>
<dbReference type="InterPro" id="IPR002547">
    <property type="entry name" value="tRNA-bd_dom"/>
</dbReference>
<comment type="function">
    <text evidence="1 16">Is required not only for elongation of protein synthesis but also for the initiation of all mRNA translation through initiator tRNA(fMet) aminoacylation.</text>
</comment>
<dbReference type="PROSITE" id="PS50886">
    <property type="entry name" value="TRBD"/>
    <property type="match status" value="1"/>
</dbReference>
<dbReference type="InterPro" id="IPR014758">
    <property type="entry name" value="Met-tRNA_synth"/>
</dbReference>
<dbReference type="Pfam" id="PF09334">
    <property type="entry name" value="tRNA-synt_1g"/>
    <property type="match status" value="1"/>
</dbReference>
<evidence type="ECO:0000256" key="5">
    <source>
        <dbReference type="ARBA" id="ARBA00022490"/>
    </source>
</evidence>
<dbReference type="Gene3D" id="2.20.28.20">
    <property type="entry name" value="Methionyl-tRNA synthetase, Zn-domain"/>
    <property type="match status" value="1"/>
</dbReference>
<dbReference type="NCBIfam" id="TIGR00399">
    <property type="entry name" value="metG_C_term"/>
    <property type="match status" value="1"/>
</dbReference>
<keyword evidence="11 16" id="KW-0067">ATP-binding</keyword>
<evidence type="ECO:0000313" key="19">
    <source>
        <dbReference type="EMBL" id="MCW9706347.1"/>
    </source>
</evidence>
<dbReference type="SUPFAM" id="SSF50249">
    <property type="entry name" value="Nucleic acid-binding proteins"/>
    <property type="match status" value="1"/>
</dbReference>
<dbReference type="HAMAP" id="MF_00098">
    <property type="entry name" value="Met_tRNA_synth_type1"/>
    <property type="match status" value="1"/>
</dbReference>
<feature type="short sequence motif" description="'KMSKS' region" evidence="16">
    <location>
        <begin position="333"/>
        <end position="337"/>
    </location>
</feature>
<dbReference type="PANTHER" id="PTHR45765">
    <property type="entry name" value="METHIONINE--TRNA LIGASE"/>
    <property type="match status" value="1"/>
</dbReference>
<proteinExistence type="inferred from homology"/>
<feature type="binding site" evidence="16">
    <location>
        <position position="160"/>
    </location>
    <ligand>
        <name>Zn(2+)</name>
        <dbReference type="ChEBI" id="CHEBI:29105"/>
    </ligand>
</feature>
<comment type="similarity">
    <text evidence="3 16">Belongs to the class-I aminoacyl-tRNA synthetase family. MetG type 1 subfamily.</text>
</comment>
<evidence type="ECO:0000256" key="2">
    <source>
        <dbReference type="ARBA" id="ARBA00004496"/>
    </source>
</evidence>
<dbReference type="InterPro" id="IPR012340">
    <property type="entry name" value="NA-bd_OB-fold"/>
</dbReference>
<dbReference type="InterPro" id="IPR009080">
    <property type="entry name" value="tRNAsynth_Ia_anticodon-bd"/>
</dbReference>
<dbReference type="CDD" id="cd07957">
    <property type="entry name" value="Anticodon_Ia_Met"/>
    <property type="match status" value="1"/>
</dbReference>
<evidence type="ECO:0000256" key="16">
    <source>
        <dbReference type="HAMAP-Rule" id="MF_00098"/>
    </source>
</evidence>
<dbReference type="CDD" id="cd00814">
    <property type="entry name" value="MetRS_core"/>
    <property type="match status" value="1"/>
</dbReference>
<dbReference type="RefSeq" id="WP_265765052.1">
    <property type="nucleotide sequence ID" value="NZ_JAGGJA010000003.1"/>
</dbReference>
<dbReference type="InterPro" id="IPR023458">
    <property type="entry name" value="Met-tRNA_ligase_1"/>
</dbReference>
<evidence type="ECO:0000256" key="3">
    <source>
        <dbReference type="ARBA" id="ARBA00008258"/>
    </source>
</evidence>
<evidence type="ECO:0000256" key="9">
    <source>
        <dbReference type="ARBA" id="ARBA00022741"/>
    </source>
</evidence>
<keyword evidence="14 16" id="KW-0030">Aminoacyl-tRNA synthetase</keyword>
<comment type="subunit">
    <text evidence="4 16">Homodimer.</text>
</comment>
<feature type="binding site" evidence="16">
    <location>
        <position position="157"/>
    </location>
    <ligand>
        <name>Zn(2+)</name>
        <dbReference type="ChEBI" id="CHEBI:29105"/>
    </ligand>
</feature>
<keyword evidence="5 16" id="KW-0963">Cytoplasm</keyword>
<dbReference type="InterPro" id="IPR001412">
    <property type="entry name" value="aa-tRNA-synth_I_CS"/>
</dbReference>
<dbReference type="Gene3D" id="3.40.50.620">
    <property type="entry name" value="HUPs"/>
    <property type="match status" value="1"/>
</dbReference>
<accession>A0ABT3PKB7</accession>